<dbReference type="EMBL" id="CP002580">
    <property type="protein sequence ID" value="AJK45302.1"/>
    <property type="molecule type" value="Genomic_DNA"/>
</dbReference>
<dbReference type="Proteomes" id="UP000031838">
    <property type="component" value="Chromosome 1"/>
</dbReference>
<dbReference type="PANTHER" id="PTHR46558">
    <property type="entry name" value="TRACRIPTIONAL REGULATORY PROTEIN-RELATED-RELATED"/>
    <property type="match status" value="1"/>
</dbReference>
<dbReference type="Gene3D" id="1.10.260.40">
    <property type="entry name" value="lambda repressor-like DNA-binding domains"/>
    <property type="match status" value="1"/>
</dbReference>
<dbReference type="InterPro" id="IPR001387">
    <property type="entry name" value="Cro/C1-type_HTH"/>
</dbReference>
<evidence type="ECO:0000256" key="1">
    <source>
        <dbReference type="ARBA" id="ARBA00023125"/>
    </source>
</evidence>
<organism evidence="3 4">
    <name type="scientific">Burkholderia plantarii</name>
    <dbReference type="NCBI Taxonomy" id="41899"/>
    <lineage>
        <taxon>Bacteria</taxon>
        <taxon>Pseudomonadati</taxon>
        <taxon>Pseudomonadota</taxon>
        <taxon>Betaproteobacteria</taxon>
        <taxon>Burkholderiales</taxon>
        <taxon>Burkholderiaceae</taxon>
        <taxon>Burkholderia</taxon>
    </lineage>
</organism>
<keyword evidence="4" id="KW-1185">Reference proteome</keyword>
<name>A0A0B6RJ12_BURPL</name>
<dbReference type="PANTHER" id="PTHR46558:SF11">
    <property type="entry name" value="HTH-TYPE TRANSCRIPTIONAL REGULATOR XRE"/>
    <property type="match status" value="1"/>
</dbReference>
<dbReference type="AlphaFoldDB" id="A0A0B6RJ12"/>
<feature type="domain" description="HTH cro/C1-type" evidence="2">
    <location>
        <begin position="25"/>
        <end position="79"/>
    </location>
</feature>
<dbReference type="InterPro" id="IPR010982">
    <property type="entry name" value="Lambda_DNA-bd_dom_sf"/>
</dbReference>
<dbReference type="GO" id="GO:0003677">
    <property type="term" value="F:DNA binding"/>
    <property type="evidence" value="ECO:0007669"/>
    <property type="project" value="UniProtKB-KW"/>
</dbReference>
<dbReference type="Pfam" id="PF01381">
    <property type="entry name" value="HTH_3"/>
    <property type="match status" value="1"/>
</dbReference>
<reference evidence="4" key="1">
    <citation type="submission" date="2011-03" db="EMBL/GenBank/DDBJ databases">
        <authorList>
            <person name="Voget S."/>
            <person name="Streit W.R."/>
            <person name="Jaeger K.E."/>
            <person name="Daniel R."/>
        </authorList>
    </citation>
    <scope>NUCLEOTIDE SEQUENCE [LARGE SCALE GENOMIC DNA]</scope>
    <source>
        <strain evidence="4">PG1</strain>
    </source>
</reference>
<evidence type="ECO:0000259" key="2">
    <source>
        <dbReference type="PROSITE" id="PS50943"/>
    </source>
</evidence>
<dbReference type="KEGG" id="bgp:BGL_1c07680"/>
<proteinExistence type="predicted"/>
<evidence type="ECO:0000313" key="3">
    <source>
        <dbReference type="EMBL" id="AJK45302.1"/>
    </source>
</evidence>
<gene>
    <name evidence="3" type="ORF">BGL_1c07680</name>
</gene>
<keyword evidence="1" id="KW-0238">DNA-binding</keyword>
<dbReference type="SMART" id="SM00530">
    <property type="entry name" value="HTH_XRE"/>
    <property type="match status" value="1"/>
</dbReference>
<dbReference type="HOGENOM" id="CLU_066192_17_7_4"/>
<reference evidence="3 4" key="2">
    <citation type="journal article" date="2016" name="Appl. Microbiol. Biotechnol.">
        <title>Mutations improving production and secretion of extracellular lipase by Burkholderia glumae PG1.</title>
        <authorList>
            <person name="Knapp A."/>
            <person name="Voget S."/>
            <person name="Gao R."/>
            <person name="Zaburannyi N."/>
            <person name="Krysciak D."/>
            <person name="Breuer M."/>
            <person name="Hauer B."/>
            <person name="Streit W.R."/>
            <person name="Muller R."/>
            <person name="Daniel R."/>
            <person name="Jaeger K.E."/>
        </authorList>
    </citation>
    <scope>NUCLEOTIDE SEQUENCE [LARGE SCALE GENOMIC DNA]</scope>
    <source>
        <strain evidence="3 4">PG1</strain>
    </source>
</reference>
<dbReference type="CDD" id="cd00093">
    <property type="entry name" value="HTH_XRE"/>
    <property type="match status" value="1"/>
</dbReference>
<dbReference type="RefSeq" id="WP_042624056.1">
    <property type="nucleotide sequence ID" value="NZ_CP002580.1"/>
</dbReference>
<sequence>MTTRPTSPADDAQDALLAARVGTAIAEQRRARGLTQAKLAEMIDLEQEAISRWERGTRMPTLHRLQQLSDALDCSVDQLLQRGSKRPDDQLAMIADALGGLDSDERELVVNFVQQFADMLKAKHSAKSKRHK</sequence>
<accession>A0A0B6RJ12</accession>
<protein>
    <submittedName>
        <fullName evidence="3">Putative transcriptional regulator, XRE family</fullName>
    </submittedName>
</protein>
<evidence type="ECO:0000313" key="4">
    <source>
        <dbReference type="Proteomes" id="UP000031838"/>
    </source>
</evidence>
<dbReference type="PROSITE" id="PS50943">
    <property type="entry name" value="HTH_CROC1"/>
    <property type="match status" value="1"/>
</dbReference>
<dbReference type="SUPFAM" id="SSF47413">
    <property type="entry name" value="lambda repressor-like DNA-binding domains"/>
    <property type="match status" value="1"/>
</dbReference>